<reference evidence="3" key="1">
    <citation type="journal article" date="2011" name="Genome Biol.">
        <title>Comparative and functional genomics provide insights into the pathogenicity of dermatophytic fungi.</title>
        <authorList>
            <person name="Burmester A."/>
            <person name="Shelest E."/>
            <person name="Gloeckner G."/>
            <person name="Heddergott C."/>
            <person name="Schindler S."/>
            <person name="Staib P."/>
            <person name="Heidel A."/>
            <person name="Felder M."/>
            <person name="Petzold A."/>
            <person name="Szafranski K."/>
            <person name="Feuermann M."/>
            <person name="Pedruzzi I."/>
            <person name="Priebe S."/>
            <person name="Groth M."/>
            <person name="Winkler R."/>
            <person name="Li W."/>
            <person name="Kniemeyer O."/>
            <person name="Schroeckh V."/>
            <person name="Hertweck C."/>
            <person name="Hube B."/>
            <person name="White T.C."/>
            <person name="Platzer M."/>
            <person name="Guthke R."/>
            <person name="Heitman J."/>
            <person name="Woestemeyer J."/>
            <person name="Zipfel P.F."/>
            <person name="Monod M."/>
            <person name="Brakhage A.A."/>
        </authorList>
    </citation>
    <scope>NUCLEOTIDE SEQUENCE [LARGE SCALE GENOMIC DNA]</scope>
    <source>
        <strain evidence="3">HKI 0517</strain>
    </source>
</reference>
<name>D4DJV1_TRIVH</name>
<feature type="region of interest" description="Disordered" evidence="1">
    <location>
        <begin position="1"/>
        <end position="88"/>
    </location>
</feature>
<dbReference type="KEGG" id="tve:TRV_07469"/>
<protein>
    <submittedName>
        <fullName evidence="2">Uncharacterized protein</fullName>
    </submittedName>
</protein>
<dbReference type="RefSeq" id="XP_003018523.1">
    <property type="nucleotide sequence ID" value="XM_003018477.1"/>
</dbReference>
<accession>D4DJV1</accession>
<comment type="caution">
    <text evidence="2">The sequence shown here is derived from an EMBL/GenBank/DDBJ whole genome shotgun (WGS) entry which is preliminary data.</text>
</comment>
<evidence type="ECO:0000256" key="1">
    <source>
        <dbReference type="SAM" id="MobiDB-lite"/>
    </source>
</evidence>
<sequence length="98" mass="10063">MYPEAEEVSQELGSGAGHESAPQPRCRAHPAAGESGEEPADEGEPPDEADGGGGEAVGAQQIRDQGPKAAVIDAGDEEAKGRGRDPGGLFLFHYSFMA</sequence>
<organism evidence="2 3">
    <name type="scientific">Trichophyton verrucosum (strain HKI 0517)</name>
    <dbReference type="NCBI Taxonomy" id="663202"/>
    <lineage>
        <taxon>Eukaryota</taxon>
        <taxon>Fungi</taxon>
        <taxon>Dikarya</taxon>
        <taxon>Ascomycota</taxon>
        <taxon>Pezizomycotina</taxon>
        <taxon>Eurotiomycetes</taxon>
        <taxon>Eurotiomycetidae</taxon>
        <taxon>Onygenales</taxon>
        <taxon>Arthrodermataceae</taxon>
        <taxon>Trichophyton</taxon>
    </lineage>
</organism>
<dbReference type="HOGENOM" id="CLU_2335162_0_0_1"/>
<evidence type="ECO:0000313" key="2">
    <source>
        <dbReference type="EMBL" id="EFE37878.1"/>
    </source>
</evidence>
<dbReference type="EMBL" id="ACYE01000445">
    <property type="protein sequence ID" value="EFE37878.1"/>
    <property type="molecule type" value="Genomic_DNA"/>
</dbReference>
<feature type="compositionally biased region" description="Acidic residues" evidence="1">
    <location>
        <begin position="35"/>
        <end position="50"/>
    </location>
</feature>
<evidence type="ECO:0000313" key="3">
    <source>
        <dbReference type="Proteomes" id="UP000008383"/>
    </source>
</evidence>
<keyword evidence="3" id="KW-1185">Reference proteome</keyword>
<dbReference type="Proteomes" id="UP000008383">
    <property type="component" value="Unassembled WGS sequence"/>
</dbReference>
<gene>
    <name evidence="2" type="ORF">TRV_07469</name>
</gene>
<dbReference type="GeneID" id="9584452"/>
<proteinExistence type="predicted"/>
<dbReference type="AlphaFoldDB" id="D4DJV1"/>